<keyword evidence="4" id="KW-1185">Reference proteome</keyword>
<organism evidence="3 4">
    <name type="scientific">Xenorhabdus taiwanensis</name>
    <dbReference type="NCBI Taxonomy" id="3085177"/>
    <lineage>
        <taxon>Bacteria</taxon>
        <taxon>Pseudomonadati</taxon>
        <taxon>Pseudomonadota</taxon>
        <taxon>Gammaproteobacteria</taxon>
        <taxon>Enterobacterales</taxon>
        <taxon>Morganellaceae</taxon>
        <taxon>Xenorhabdus</taxon>
    </lineage>
</organism>
<evidence type="ECO:0000313" key="2">
    <source>
        <dbReference type="EMBL" id="BET97329.1"/>
    </source>
</evidence>
<proteinExistence type="predicted"/>
<keyword evidence="1" id="KW-0175">Coiled coil</keyword>
<reference evidence="3 4" key="1">
    <citation type="submission" date="2023-10" db="EMBL/GenBank/DDBJ databases">
        <title>Xenorhabdus taiwanensis sp. nov., a symbiotic bacterium associated with the entomopathogenic nematode Steinernema taiwanensis.</title>
        <authorList>
            <person name="Tseng C.T."/>
            <person name="Shu H.Y."/>
            <person name="Chen M.H."/>
            <person name="Fang Y.J."/>
            <person name="Wu T.L."/>
            <person name="Lin Y.C."/>
            <person name="Huang C.J."/>
        </authorList>
    </citation>
    <scope>NUCLEOTIDE SEQUENCE [LARGE SCALE GENOMIC DNA]</scope>
    <source>
        <strain evidence="3 4">TCT-1</strain>
    </source>
</reference>
<dbReference type="EMBL" id="AP028978">
    <property type="protein sequence ID" value="BET97329.1"/>
    <property type="molecule type" value="Genomic_DNA"/>
</dbReference>
<name>A0ABN7C5U6_9GAMM</name>
<dbReference type="RefSeq" id="WP_374051027.1">
    <property type="nucleotide sequence ID" value="NZ_AP028978.1"/>
</dbReference>
<evidence type="ECO:0000256" key="1">
    <source>
        <dbReference type="SAM" id="Coils"/>
    </source>
</evidence>
<evidence type="ECO:0008006" key="5">
    <source>
        <dbReference type="Google" id="ProtNLM"/>
    </source>
</evidence>
<gene>
    <name evidence="2" type="ORF">TCT1_22500</name>
    <name evidence="3" type="ORF">TCT1_26790</name>
</gene>
<evidence type="ECO:0000313" key="4">
    <source>
        <dbReference type="Proteomes" id="UP001529514"/>
    </source>
</evidence>
<sequence length="159" mass="18526">MPISATWNIVKDISSIGKKIFDKKVSDEVRKEIQEMIDKSSELYDRIVALEDERQANRQLISELQEKINRTKNFKREFKQYKPHQLESGALVYVYDTMIHSNKPLHYICTKCVDGSVISILQPKDVSCYELICHECNSNYVMRQKVNGFFAVSRNSNSQ</sequence>
<accession>A0ABN7C5U6</accession>
<feature type="coiled-coil region" evidence="1">
    <location>
        <begin position="33"/>
        <end position="77"/>
    </location>
</feature>
<protein>
    <recommendedName>
        <fullName evidence="5">Phage protein</fullName>
    </recommendedName>
</protein>
<dbReference type="Proteomes" id="UP001529514">
    <property type="component" value="Chromosome"/>
</dbReference>
<dbReference type="EMBL" id="AP028978">
    <property type="protein sequence ID" value="BET97758.1"/>
    <property type="molecule type" value="Genomic_DNA"/>
</dbReference>
<evidence type="ECO:0000313" key="3">
    <source>
        <dbReference type="EMBL" id="BET97758.1"/>
    </source>
</evidence>